<dbReference type="VEuPathDB" id="TriTrypDB:Tbg972.10.4510"/>
<dbReference type="AlphaFoldDB" id="D0A272"/>
<dbReference type="PANTHER" id="PTHR13452:SF10">
    <property type="entry name" value="THUMP DOMAIN-CONTAINING PROTEIN 1"/>
    <property type="match status" value="1"/>
</dbReference>
<dbReference type="InterPro" id="IPR040183">
    <property type="entry name" value="THUMPD1-like"/>
</dbReference>
<accession>D0A272</accession>
<evidence type="ECO:0000313" key="2">
    <source>
        <dbReference type="EMBL" id="CBH15366.1"/>
    </source>
</evidence>
<dbReference type="GO" id="GO:0006400">
    <property type="term" value="P:tRNA modification"/>
    <property type="evidence" value="ECO:0007669"/>
    <property type="project" value="InterPro"/>
</dbReference>
<protein>
    <submittedName>
        <fullName evidence="2">Uncharacterized protein</fullName>
    </submittedName>
</protein>
<feature type="non-terminal residue" evidence="2">
    <location>
        <position position="353"/>
    </location>
</feature>
<organism evidence="2">
    <name type="scientific">Trypanosoma brucei gambiense (strain MHOM/CI/86/DAL972)</name>
    <dbReference type="NCBI Taxonomy" id="679716"/>
    <lineage>
        <taxon>Eukaryota</taxon>
        <taxon>Discoba</taxon>
        <taxon>Euglenozoa</taxon>
        <taxon>Kinetoplastea</taxon>
        <taxon>Metakinetoplastina</taxon>
        <taxon>Trypanosomatida</taxon>
        <taxon>Trypanosomatidae</taxon>
        <taxon>Trypanosoma</taxon>
    </lineage>
</organism>
<feature type="compositionally biased region" description="Polar residues" evidence="1">
    <location>
        <begin position="75"/>
        <end position="95"/>
    </location>
</feature>
<dbReference type="KEGG" id="tbg:TbgDal_X4510"/>
<feature type="compositionally biased region" description="Basic and acidic residues" evidence="1">
    <location>
        <begin position="108"/>
        <end position="122"/>
    </location>
</feature>
<dbReference type="GO" id="GO:0003723">
    <property type="term" value="F:RNA binding"/>
    <property type="evidence" value="ECO:0007669"/>
    <property type="project" value="InterPro"/>
</dbReference>
<sequence length="353" mass="39144">MAAPRTYRQDAGKQRHHKGRLGRILVPHGRISGLLWTVNPRQESKALRELQLYLQPLIADLEREHYGSSDEKKQVGSTTETNVLEKPSPSTSSLLTAELAAYIPGPAIEDKERNSDDDGERPPRKRSRTGSFTGNKSEQRNCRWLAPLETCCKGHLMVSIPFPLQRAGIVSCAEAEGNGDNHCRTNPVVIEPHNDDGPNVTSGAEALVAHSVVHNPLVRTVVERIFEDVEENQRPALRHCFRLIPCELTCCPILPEMRLGLEKLRIEHFPASSASDQQLHKVGFSFSVKNNTNVDSKKAYLQAALQTTFPANRFVVIPSGRVKSCGGGVEAMFCVVVVHSTCVMGVQRRFSDR</sequence>
<dbReference type="PANTHER" id="PTHR13452">
    <property type="entry name" value="THUMP DOMAIN CONTAINING PROTEIN 1-RELATED"/>
    <property type="match status" value="1"/>
</dbReference>
<gene>
    <name evidence="2" type="ORF">TbgDal_X4510</name>
</gene>
<evidence type="ECO:0000256" key="1">
    <source>
        <dbReference type="SAM" id="MobiDB-lite"/>
    </source>
</evidence>
<feature type="region of interest" description="Disordered" evidence="1">
    <location>
        <begin position="65"/>
        <end position="136"/>
    </location>
</feature>
<reference evidence="2" key="1">
    <citation type="submission" date="2009-09" db="EMBL/GenBank/DDBJ databases">
        <title>The genome sequence of Trypanosoma brucei gambiense: the cause of Human African trypanosomasis.</title>
        <authorList>
            <person name="Jackson A.P."/>
            <person name="Sanders M."/>
            <person name="Berry A."/>
            <person name="McQuillan J."/>
            <person name="Aslett M.A."/>
            <person name="Quail M.A."/>
            <person name="Macleod A."/>
            <person name="Melville S.E."/>
            <person name="Gibson W."/>
            <person name="Barry J.D."/>
            <person name="Berriman M."/>
            <person name="Hertz-Fowler C."/>
        </authorList>
    </citation>
    <scope>NUCLEOTIDE SEQUENCE</scope>
    <source>
        <strain evidence="2">Dal 972 clone 1</strain>
    </source>
</reference>
<proteinExistence type="predicted"/>
<name>D0A272_TRYB9</name>
<feature type="compositionally biased region" description="Basic and acidic residues" evidence="1">
    <location>
        <begin position="65"/>
        <end position="74"/>
    </location>
</feature>
<dbReference type="Proteomes" id="UP000002316">
    <property type="component" value="Chromosome 10"/>
</dbReference>
<dbReference type="OrthoDB" id="277550at2759"/>
<dbReference type="RefSeq" id="XP_011777630.1">
    <property type="nucleotide sequence ID" value="XM_011779328.1"/>
</dbReference>
<dbReference type="EMBL" id="FN554973">
    <property type="protein sequence ID" value="CBH15366.1"/>
    <property type="molecule type" value="Genomic_DNA"/>
</dbReference>
<dbReference type="GeneID" id="23865529"/>